<dbReference type="EMBL" id="QGNW01000011">
    <property type="protein sequence ID" value="RVX18674.1"/>
    <property type="molecule type" value="Genomic_DNA"/>
</dbReference>
<proteinExistence type="predicted"/>
<comment type="caution">
    <text evidence="1">The sequence shown here is derived from an EMBL/GenBank/DDBJ whole genome shotgun (WGS) entry which is preliminary data.</text>
</comment>
<gene>
    <name evidence="1" type="ORF">CK203_006561</name>
</gene>
<dbReference type="AlphaFoldDB" id="A0A438KBU6"/>
<reference evidence="1 2" key="1">
    <citation type="journal article" date="2018" name="PLoS Genet.">
        <title>Population sequencing reveals clonal diversity and ancestral inbreeding in the grapevine cultivar Chardonnay.</title>
        <authorList>
            <person name="Roach M.J."/>
            <person name="Johnson D.L."/>
            <person name="Bohlmann J."/>
            <person name="van Vuuren H.J."/>
            <person name="Jones S.J."/>
            <person name="Pretorius I.S."/>
            <person name="Schmidt S.A."/>
            <person name="Borneman A.R."/>
        </authorList>
    </citation>
    <scope>NUCLEOTIDE SEQUENCE [LARGE SCALE GENOMIC DNA]</scope>
    <source>
        <strain evidence="2">cv. Chardonnay</strain>
        <tissue evidence="1">Leaf</tissue>
    </source>
</reference>
<dbReference type="Proteomes" id="UP000288805">
    <property type="component" value="Unassembled WGS sequence"/>
</dbReference>
<name>A0A438KBU6_VITVI</name>
<evidence type="ECO:0000313" key="2">
    <source>
        <dbReference type="Proteomes" id="UP000288805"/>
    </source>
</evidence>
<dbReference type="SUPFAM" id="SSF56672">
    <property type="entry name" value="DNA/RNA polymerases"/>
    <property type="match status" value="1"/>
</dbReference>
<dbReference type="InterPro" id="IPR053134">
    <property type="entry name" value="RNA-dir_DNA_polymerase"/>
</dbReference>
<dbReference type="Gene3D" id="3.10.10.10">
    <property type="entry name" value="HIV Type 1 Reverse Transcriptase, subunit A, domain 1"/>
    <property type="match status" value="1"/>
</dbReference>
<evidence type="ECO:0008006" key="3">
    <source>
        <dbReference type="Google" id="ProtNLM"/>
    </source>
</evidence>
<dbReference type="PANTHER" id="PTHR24559">
    <property type="entry name" value="TRANSPOSON TY3-I GAG-POL POLYPROTEIN"/>
    <property type="match status" value="1"/>
</dbReference>
<dbReference type="InterPro" id="IPR043502">
    <property type="entry name" value="DNA/RNA_pol_sf"/>
</dbReference>
<accession>A0A438KBU6</accession>
<evidence type="ECO:0000313" key="1">
    <source>
        <dbReference type="EMBL" id="RVX18674.1"/>
    </source>
</evidence>
<organism evidence="1 2">
    <name type="scientific">Vitis vinifera</name>
    <name type="common">Grape</name>
    <dbReference type="NCBI Taxonomy" id="29760"/>
    <lineage>
        <taxon>Eukaryota</taxon>
        <taxon>Viridiplantae</taxon>
        <taxon>Streptophyta</taxon>
        <taxon>Embryophyta</taxon>
        <taxon>Tracheophyta</taxon>
        <taxon>Spermatophyta</taxon>
        <taxon>Magnoliopsida</taxon>
        <taxon>eudicotyledons</taxon>
        <taxon>Gunneridae</taxon>
        <taxon>Pentapetalae</taxon>
        <taxon>rosids</taxon>
        <taxon>Vitales</taxon>
        <taxon>Vitaceae</taxon>
        <taxon>Viteae</taxon>
        <taxon>Vitis</taxon>
    </lineage>
</organism>
<dbReference type="PANTHER" id="PTHR24559:SF444">
    <property type="entry name" value="REVERSE TRANSCRIPTASE DOMAIN-CONTAINING PROTEIN"/>
    <property type="match status" value="1"/>
</dbReference>
<sequence>MNDRLTYVSSLLKPSETQNIKETFQQNQDVFAWTHSDMPGIHPLVAFHRLNILPSSRPVWQKVRRFYLDRQKIIQSEVDKLLDVEFIREVEYPEWLANVVVVPKKEGMWRVCVDYTNLNNACWKDSFLLLWIDQIVDSTT</sequence>
<protein>
    <recommendedName>
        <fullName evidence="3">Transposon Ty3-I Gag-Pol polyprotein</fullName>
    </recommendedName>
</protein>